<reference evidence="1" key="1">
    <citation type="journal article" date="2024" name="Syst. Appl. Microbiol.">
        <title>First single-strain enrichments of Electrothrix cable bacteria, description of E. aestuarii sp. nov. and E. rattekaaiensis sp. nov., and proposal of a cable bacteria taxonomy following the rules of the SeqCode.</title>
        <authorList>
            <person name="Plum-Jensen L.E."/>
            <person name="Schramm A."/>
            <person name="Marshall I.P.G."/>
        </authorList>
    </citation>
    <scope>NUCLEOTIDE SEQUENCE</scope>
    <source>
        <strain evidence="1">Rat1</strain>
    </source>
</reference>
<dbReference type="EMBL" id="CP159373">
    <property type="protein sequence ID" value="XCN72170.1"/>
    <property type="molecule type" value="Genomic_DNA"/>
</dbReference>
<sequence length="66" mass="7844">MKEKFFIVIIILLSILPAIFLYPTSSRILTFDEIDYIKAARRGFFENYFERNTLDLISFYTLGKVK</sequence>
<proteinExistence type="predicted"/>
<gene>
    <name evidence="1" type="ORF">Q3M24_17940</name>
</gene>
<accession>A0AAU8LS81</accession>
<dbReference type="AlphaFoldDB" id="A0AAU8LS81"/>
<protein>
    <submittedName>
        <fullName evidence="1">Uncharacterized protein</fullName>
    </submittedName>
</protein>
<dbReference type="KEGG" id="eaj:Q3M24_17940"/>
<organism evidence="1">
    <name type="scientific">Candidatus Electrothrix aestuarii</name>
    <dbReference type="NCBI Taxonomy" id="3062594"/>
    <lineage>
        <taxon>Bacteria</taxon>
        <taxon>Pseudomonadati</taxon>
        <taxon>Thermodesulfobacteriota</taxon>
        <taxon>Desulfobulbia</taxon>
        <taxon>Desulfobulbales</taxon>
        <taxon>Desulfobulbaceae</taxon>
        <taxon>Candidatus Electrothrix</taxon>
    </lineage>
</organism>
<evidence type="ECO:0000313" key="1">
    <source>
        <dbReference type="EMBL" id="XCN72170.1"/>
    </source>
</evidence>
<name>A0AAU8LS81_9BACT</name>
<reference evidence="1" key="2">
    <citation type="submission" date="2024-06" db="EMBL/GenBank/DDBJ databases">
        <authorList>
            <person name="Plum-Jensen L.E."/>
            <person name="Schramm A."/>
            <person name="Marshall I.P.G."/>
        </authorList>
    </citation>
    <scope>NUCLEOTIDE SEQUENCE</scope>
    <source>
        <strain evidence="1">Rat1</strain>
    </source>
</reference>